<dbReference type="GeneID" id="108734691"/>
<dbReference type="GO" id="GO:0005637">
    <property type="term" value="C:nuclear inner membrane"/>
    <property type="evidence" value="ECO:0007669"/>
    <property type="project" value="UniProtKB-SubCell"/>
</dbReference>
<dbReference type="KEGG" id="apln:108734691"/>
<dbReference type="AlphaFoldDB" id="A0A7F5R8T3"/>
<dbReference type="OrthoDB" id="509138at2759"/>
<keyword evidence="4" id="KW-0732">Signal</keyword>
<dbReference type="PANTHER" id="PTHR13598">
    <property type="entry name" value="AT07567P-RELATED"/>
    <property type="match status" value="1"/>
</dbReference>
<evidence type="ECO:0000256" key="5">
    <source>
        <dbReference type="ARBA" id="ARBA00022989"/>
    </source>
</evidence>
<dbReference type="Proteomes" id="UP000192223">
    <property type="component" value="Unplaced"/>
</dbReference>
<evidence type="ECO:0000256" key="3">
    <source>
        <dbReference type="ARBA" id="ARBA00022692"/>
    </source>
</evidence>
<dbReference type="Pfam" id="PF10225">
    <property type="entry name" value="NEMP"/>
    <property type="match status" value="1"/>
</dbReference>
<reference evidence="10" key="1">
    <citation type="submission" date="2025-08" db="UniProtKB">
        <authorList>
            <consortium name="RefSeq"/>
        </authorList>
    </citation>
    <scope>IDENTIFICATION</scope>
    <source>
        <tissue evidence="10">Entire body</tissue>
    </source>
</reference>
<evidence type="ECO:0000256" key="1">
    <source>
        <dbReference type="ARBA" id="ARBA00004575"/>
    </source>
</evidence>
<keyword evidence="9" id="KW-1185">Reference proteome</keyword>
<keyword evidence="3 8" id="KW-0812">Transmembrane</keyword>
<feature type="transmembrane region" description="Helical" evidence="8">
    <location>
        <begin position="217"/>
        <end position="236"/>
    </location>
</feature>
<comment type="subcellular location">
    <subcellularLocation>
        <location evidence="1">Nucleus inner membrane</location>
        <topology evidence="1">Multi-pass membrane protein</topology>
        <orientation evidence="1">Nucleoplasmic side</orientation>
    </subcellularLocation>
</comment>
<evidence type="ECO:0000256" key="6">
    <source>
        <dbReference type="ARBA" id="ARBA00023136"/>
    </source>
</evidence>
<keyword evidence="5 8" id="KW-1133">Transmembrane helix</keyword>
<keyword evidence="7" id="KW-0539">Nucleus</keyword>
<dbReference type="InterPro" id="IPR019358">
    <property type="entry name" value="NEMP_fam"/>
</dbReference>
<protein>
    <submittedName>
        <fullName evidence="10">Nuclear envelope integral membrane protein 1 isoform X1</fullName>
    </submittedName>
</protein>
<dbReference type="InParanoid" id="A0A7F5R8T3"/>
<gene>
    <name evidence="10" type="primary">LOC108734691</name>
</gene>
<evidence type="ECO:0000256" key="4">
    <source>
        <dbReference type="ARBA" id="ARBA00022729"/>
    </source>
</evidence>
<feature type="transmembrane region" description="Helical" evidence="8">
    <location>
        <begin position="130"/>
        <end position="148"/>
    </location>
</feature>
<evidence type="ECO:0000256" key="2">
    <source>
        <dbReference type="ARBA" id="ARBA00005748"/>
    </source>
</evidence>
<organism evidence="9 10">
    <name type="scientific">Agrilus planipennis</name>
    <name type="common">Emerald ash borer</name>
    <name type="synonym">Agrilus marcopoli</name>
    <dbReference type="NCBI Taxonomy" id="224129"/>
    <lineage>
        <taxon>Eukaryota</taxon>
        <taxon>Metazoa</taxon>
        <taxon>Ecdysozoa</taxon>
        <taxon>Arthropoda</taxon>
        <taxon>Hexapoda</taxon>
        <taxon>Insecta</taxon>
        <taxon>Pterygota</taxon>
        <taxon>Neoptera</taxon>
        <taxon>Endopterygota</taxon>
        <taxon>Coleoptera</taxon>
        <taxon>Polyphaga</taxon>
        <taxon>Elateriformia</taxon>
        <taxon>Buprestoidea</taxon>
        <taxon>Buprestidae</taxon>
        <taxon>Agrilinae</taxon>
        <taxon>Agrilus</taxon>
    </lineage>
</organism>
<feature type="transmembrane region" description="Helical" evidence="8">
    <location>
        <begin position="185"/>
        <end position="205"/>
    </location>
</feature>
<dbReference type="PANTHER" id="PTHR13598:SF1">
    <property type="entry name" value="AT07567P-RELATED"/>
    <property type="match status" value="1"/>
</dbReference>
<keyword evidence="6 8" id="KW-0472">Membrane</keyword>
<evidence type="ECO:0000256" key="7">
    <source>
        <dbReference type="ARBA" id="ARBA00023242"/>
    </source>
</evidence>
<name>A0A7F5R8T3_AGRPL</name>
<sequence length="393" mass="46158">MFSVVLVNNFIFSKGDTFFMQQAQYIEHVPGKNKDDFQIYCYKGRPKSIVYIWQSISLQIHSPSNNFVYYEGKSPEEVKKEYLDHHSRWMLNFFTWKQKAFKLDPFGVSCIGISSSEFYSIHLNVIRVDYWKILSLITGVILFLWADRLSVNPIFYYLCGISFGICASFLILIYFFSKLFPKKPMVYGVAVCGWTVGVYFAQLVWENMQIILLNYQMYVAWYILGTGLISFIVCYRWGPVTNQRTKNLIRWTLQGVGLLAVFFSSHFQEAAMGQVIILLTLHNFPDKWIKMTKTYWKRKFPPKVRLLTNDEYYQQGVRETTKALEDLRKYCSSPECNQWKTALKLKDVKRFASFIEGDSHISDDEILEYETAIQSTDLTDEEDMFTDDEELTD</sequence>
<dbReference type="FunCoup" id="A0A7F5R8T3">
    <property type="interactions" value="1228"/>
</dbReference>
<accession>A0A7F5R8T3</accession>
<evidence type="ECO:0000313" key="9">
    <source>
        <dbReference type="Proteomes" id="UP000192223"/>
    </source>
</evidence>
<feature type="transmembrane region" description="Helical" evidence="8">
    <location>
        <begin position="154"/>
        <end position="176"/>
    </location>
</feature>
<evidence type="ECO:0000313" key="10">
    <source>
        <dbReference type="RefSeq" id="XP_025832388.1"/>
    </source>
</evidence>
<dbReference type="RefSeq" id="XP_025832388.1">
    <property type="nucleotide sequence ID" value="XM_025976603.1"/>
</dbReference>
<dbReference type="CTD" id="32639"/>
<evidence type="ECO:0000256" key="8">
    <source>
        <dbReference type="SAM" id="Phobius"/>
    </source>
</evidence>
<proteinExistence type="inferred from homology"/>
<comment type="similarity">
    <text evidence="2">Belongs to the NEMP family.</text>
</comment>